<sequence length="1142" mass="129021">MRALLALLSLWTTAVLAVDIRTPIDWRPYTCGGSFFSASTELGCAVDRCQCWEYISECDTEYECEAFFTNGKSNVCQGRCRLSKLGIALNVFGMLLIFGCPVAVFIYHVLSVRAQSRLADTNTKPDIDQQDGNGDGLVEQEQHRHVVDRILLQRMDHSVYQSTMTSPKSSIYSMIRPRTISASKSQSFVPMVDEVPYVLHSDTPTTVADQLVILEEQIQEEEEESDETILSRYIDLHKLNAGGTHGAFVIRMNSQTYLETMHRFTLPFIFLGMLAIVFTSLIVALKPFQLQSTYARLQPGDLGIYLNCSVGDDECTKFEYTTLNGDTSQQQFSFFHDTLSKSPDVLRIEMHIENTEEKREPGTYVLGFYNMSLRAGGVGKPLVSNYVNKLTTTCSCMDEKCEQNVTCSSIPLVGVYTKKYGAMLYDLREQNYTIDLAFDMSSGDHKNVSFPDYSLYFEVLENPYEMTGLAIQGILGCFNIAFLVHFMAAVNRYYIRRHPAAMDVPIPRRWFFHLSLERKLVAIVLLTLSVSNNPLMITLSAPFFSVPGYLYVLFRDIYETLVYVVTLGSFLTVIDAYRKDSKQFKNGASLSAVGWRFVSSKVAIAATFLTVRLVVNLTLEASLEPTVNIDQLTSSIDLGLIVIGVATLIGVVVHVNHVLDRQRYSETRYLALNFRYITTVTYSILAVLLINLIFFSAYAEVSTFKPTNLRTSTTVSEVSISMLVYIAAIAFYPPRKQERGLVPRGYVVREKRQFATTPTDLSPVAQSSSAASFEEPDYGRPRLKRTAAFRAKPISAPHRIFCIETACLMYNCSRHAYYRSSLHRETDIDEAGKPLHPRSAYVPQVALFRDNLREVVHIHDEKTDTNCIVLQSDTKIIFAFRGTASKANVKTDLEFALEELPWKSKTNPKMLAGYVHRGFYNAYLTVQQKCHDTMRQLLSEYKMRGMSADTHVQIYCTGHSLGGALATLASLDFKLTFGHRVIMYNYGSPRVGTHSFARFYNEEVPLAFRVVNEGDIVVGMLHTVSTDCFGQTKKFYKHIGTEVVMDGRVNGDFIVRPTFTEKNLIVEVRRKAARHYLLGYKKNLEAMVENVLETEKRLGELHVQTELEKALYGGVEDRYEWHADSVHDTSEAADNGDGEYFI</sequence>
<dbReference type="EMBL" id="VJMJ01000087">
    <property type="protein sequence ID" value="KAF0736882.1"/>
    <property type="molecule type" value="Genomic_DNA"/>
</dbReference>
<accession>A0A6G0X9X9</accession>
<reference evidence="4 5" key="1">
    <citation type="submission" date="2019-07" db="EMBL/GenBank/DDBJ databases">
        <title>Genomics analysis of Aphanomyces spp. identifies a new class of oomycete effector associated with host adaptation.</title>
        <authorList>
            <person name="Gaulin E."/>
        </authorList>
    </citation>
    <scope>NUCLEOTIDE SEQUENCE [LARGE SCALE GENOMIC DNA]</scope>
    <source>
        <strain evidence="4 5">ATCC 201684</strain>
    </source>
</reference>
<dbReference type="InterPro" id="IPR002921">
    <property type="entry name" value="Fungal_lipase-type"/>
</dbReference>
<keyword evidence="5" id="KW-1185">Reference proteome</keyword>
<feature type="transmembrane region" description="Helical" evidence="1">
    <location>
        <begin position="557"/>
        <end position="577"/>
    </location>
</feature>
<dbReference type="VEuPathDB" id="FungiDB:AeMF1_017819"/>
<dbReference type="SUPFAM" id="SSF53474">
    <property type="entry name" value="alpha/beta-Hydrolases"/>
    <property type="match status" value="1"/>
</dbReference>
<feature type="chain" id="PRO_5026046239" description="Fungal lipase-type domain-containing protein" evidence="2">
    <location>
        <begin position="18"/>
        <end position="1142"/>
    </location>
</feature>
<dbReference type="InterPro" id="IPR029058">
    <property type="entry name" value="AB_hydrolase_fold"/>
</dbReference>
<name>A0A6G0X9X9_9STRA</name>
<keyword evidence="2" id="KW-0732">Signal</keyword>
<dbReference type="PANTHER" id="PTHR45856:SF24">
    <property type="entry name" value="FUNGAL LIPASE-LIKE DOMAIN-CONTAINING PROTEIN"/>
    <property type="match status" value="1"/>
</dbReference>
<feature type="transmembrane region" description="Helical" evidence="1">
    <location>
        <begin position="676"/>
        <end position="698"/>
    </location>
</feature>
<keyword evidence="1" id="KW-0472">Membrane</keyword>
<dbReference type="InterPro" id="IPR051218">
    <property type="entry name" value="Sec_MonoDiacylglyc_Lipase"/>
</dbReference>
<dbReference type="Proteomes" id="UP000481153">
    <property type="component" value="Unassembled WGS sequence"/>
</dbReference>
<feature type="transmembrane region" description="Helical" evidence="1">
    <location>
        <begin position="87"/>
        <end position="110"/>
    </location>
</feature>
<dbReference type="CDD" id="cd00519">
    <property type="entry name" value="Lipase_3"/>
    <property type="match status" value="1"/>
</dbReference>
<organism evidence="4 5">
    <name type="scientific">Aphanomyces euteiches</name>
    <dbReference type="NCBI Taxonomy" id="100861"/>
    <lineage>
        <taxon>Eukaryota</taxon>
        <taxon>Sar</taxon>
        <taxon>Stramenopiles</taxon>
        <taxon>Oomycota</taxon>
        <taxon>Saprolegniomycetes</taxon>
        <taxon>Saprolegniales</taxon>
        <taxon>Verrucalvaceae</taxon>
        <taxon>Aphanomyces</taxon>
    </lineage>
</organism>
<keyword evidence="1" id="KW-1133">Transmembrane helix</keyword>
<feature type="domain" description="Fungal lipase-type" evidence="3">
    <location>
        <begin position="878"/>
        <end position="1018"/>
    </location>
</feature>
<feature type="transmembrane region" description="Helical" evidence="1">
    <location>
        <begin position="598"/>
        <end position="615"/>
    </location>
</feature>
<dbReference type="Gene3D" id="3.40.50.1820">
    <property type="entry name" value="alpha/beta hydrolase"/>
    <property type="match status" value="1"/>
</dbReference>
<evidence type="ECO:0000256" key="2">
    <source>
        <dbReference type="SAM" id="SignalP"/>
    </source>
</evidence>
<evidence type="ECO:0000259" key="3">
    <source>
        <dbReference type="Pfam" id="PF01764"/>
    </source>
</evidence>
<feature type="transmembrane region" description="Helical" evidence="1">
    <location>
        <begin position="520"/>
        <end position="545"/>
    </location>
</feature>
<dbReference type="GO" id="GO:0006629">
    <property type="term" value="P:lipid metabolic process"/>
    <property type="evidence" value="ECO:0007669"/>
    <property type="project" value="InterPro"/>
</dbReference>
<dbReference type="PANTHER" id="PTHR45856">
    <property type="entry name" value="ALPHA/BETA-HYDROLASES SUPERFAMILY PROTEIN"/>
    <property type="match status" value="1"/>
</dbReference>
<feature type="transmembrane region" description="Helical" evidence="1">
    <location>
        <begin position="264"/>
        <end position="285"/>
    </location>
</feature>
<evidence type="ECO:0000313" key="4">
    <source>
        <dbReference type="EMBL" id="KAF0736882.1"/>
    </source>
</evidence>
<feature type="transmembrane region" description="Helical" evidence="1">
    <location>
        <begin position="635"/>
        <end position="655"/>
    </location>
</feature>
<protein>
    <recommendedName>
        <fullName evidence="3">Fungal lipase-type domain-containing protein</fullName>
    </recommendedName>
</protein>
<gene>
    <name evidence="4" type="ORF">Ae201684_007036</name>
</gene>
<feature type="transmembrane region" description="Helical" evidence="1">
    <location>
        <begin position="469"/>
        <end position="490"/>
    </location>
</feature>
<dbReference type="Pfam" id="PF01764">
    <property type="entry name" value="Lipase_3"/>
    <property type="match status" value="1"/>
</dbReference>
<feature type="signal peptide" evidence="2">
    <location>
        <begin position="1"/>
        <end position="17"/>
    </location>
</feature>
<dbReference type="AlphaFoldDB" id="A0A6G0X9X9"/>
<proteinExistence type="predicted"/>
<evidence type="ECO:0000313" key="5">
    <source>
        <dbReference type="Proteomes" id="UP000481153"/>
    </source>
</evidence>
<keyword evidence="1" id="KW-0812">Transmembrane</keyword>
<evidence type="ECO:0000256" key="1">
    <source>
        <dbReference type="SAM" id="Phobius"/>
    </source>
</evidence>
<comment type="caution">
    <text evidence="4">The sequence shown here is derived from an EMBL/GenBank/DDBJ whole genome shotgun (WGS) entry which is preliminary data.</text>
</comment>